<feature type="transmembrane region" description="Helical" evidence="7">
    <location>
        <begin position="237"/>
        <end position="261"/>
    </location>
</feature>
<evidence type="ECO:0000256" key="6">
    <source>
        <dbReference type="ARBA" id="ARBA00023136"/>
    </source>
</evidence>
<dbReference type="InterPro" id="IPR003416">
    <property type="entry name" value="MgtC/SapB/SrpB/YhiD_fam"/>
</dbReference>
<reference evidence="10 11" key="1">
    <citation type="journal article" date="2012" name="J. Bacteriol.">
        <title>Complete genome sequence of the anaerobic perchlorate-reducing bacterium Azospira suillum strain PS.</title>
        <authorList>
            <person name="Byrne-Bailey K.G."/>
            <person name="Coates J.D."/>
        </authorList>
    </citation>
    <scope>NUCLEOTIDE SEQUENCE [LARGE SCALE GENOMIC DNA]</scope>
    <source>
        <strain evidence="11">ATCC BAA-33 / DSM 13638 / PS</strain>
    </source>
</reference>
<dbReference type="InterPro" id="IPR025105">
    <property type="entry name" value="DUF4010"/>
</dbReference>
<dbReference type="GO" id="GO:0005886">
    <property type="term" value="C:plasma membrane"/>
    <property type="evidence" value="ECO:0007669"/>
    <property type="project" value="UniProtKB-SubCell"/>
</dbReference>
<dbReference type="KEGG" id="dsu:Dsui_2516"/>
<evidence type="ECO:0000259" key="8">
    <source>
        <dbReference type="Pfam" id="PF02308"/>
    </source>
</evidence>
<dbReference type="AlphaFoldDB" id="G8QN27"/>
<feature type="transmembrane region" description="Helical" evidence="7">
    <location>
        <begin position="368"/>
        <end position="389"/>
    </location>
</feature>
<dbReference type="InterPro" id="IPR049177">
    <property type="entry name" value="MgtC_SapB_SrpB_YhiD_N"/>
</dbReference>
<feature type="domain" description="DUF4010" evidence="9">
    <location>
        <begin position="183"/>
        <end position="391"/>
    </location>
</feature>
<feature type="transmembrane region" description="Helical" evidence="7">
    <location>
        <begin position="207"/>
        <end position="225"/>
    </location>
</feature>
<keyword evidence="6 7" id="KW-0472">Membrane</keyword>
<keyword evidence="4 7" id="KW-0812">Transmembrane</keyword>
<evidence type="ECO:0000313" key="11">
    <source>
        <dbReference type="Proteomes" id="UP000005633"/>
    </source>
</evidence>
<proteinExistence type="inferred from homology"/>
<evidence type="ECO:0000256" key="3">
    <source>
        <dbReference type="ARBA" id="ARBA00022475"/>
    </source>
</evidence>
<feature type="transmembrane region" description="Helical" evidence="7">
    <location>
        <begin position="145"/>
        <end position="165"/>
    </location>
</feature>
<dbReference type="HOGENOM" id="CLU_036781_1_1_4"/>
<evidence type="ECO:0000256" key="7">
    <source>
        <dbReference type="SAM" id="Phobius"/>
    </source>
</evidence>
<dbReference type="Pfam" id="PF02308">
    <property type="entry name" value="MgtC"/>
    <property type="match status" value="1"/>
</dbReference>
<dbReference type="STRING" id="640081.Dsui_2516"/>
<feature type="transmembrane region" description="Helical" evidence="7">
    <location>
        <begin position="268"/>
        <end position="287"/>
    </location>
</feature>
<evidence type="ECO:0000256" key="4">
    <source>
        <dbReference type="ARBA" id="ARBA00022692"/>
    </source>
</evidence>
<comment type="similarity">
    <text evidence="2">Belongs to the MgtC/SapB family.</text>
</comment>
<evidence type="ECO:0000256" key="2">
    <source>
        <dbReference type="ARBA" id="ARBA00009298"/>
    </source>
</evidence>
<feature type="transmembrane region" description="Helical" evidence="7">
    <location>
        <begin position="396"/>
        <end position="420"/>
    </location>
</feature>
<feature type="transmembrane region" description="Helical" evidence="7">
    <location>
        <begin position="307"/>
        <end position="328"/>
    </location>
</feature>
<dbReference type="OrthoDB" id="9813718at2"/>
<dbReference type="PANTHER" id="PTHR39084:SF1">
    <property type="entry name" value="DUF4010 DOMAIN-CONTAINING PROTEIN"/>
    <property type="match status" value="1"/>
</dbReference>
<feature type="transmembrane region" description="Helical" evidence="7">
    <location>
        <begin position="12"/>
        <end position="28"/>
    </location>
</feature>
<dbReference type="RefSeq" id="WP_014237550.1">
    <property type="nucleotide sequence ID" value="NC_016616.1"/>
</dbReference>
<protein>
    <submittedName>
        <fullName evidence="10">Putative membrane protein</fullName>
    </submittedName>
</protein>
<dbReference type="Proteomes" id="UP000005633">
    <property type="component" value="Chromosome"/>
</dbReference>
<comment type="subcellular location">
    <subcellularLocation>
        <location evidence="1">Cell membrane</location>
        <topology evidence="1">Multi-pass membrane protein</topology>
    </subcellularLocation>
</comment>
<feature type="transmembrane region" description="Helical" evidence="7">
    <location>
        <begin position="37"/>
        <end position="55"/>
    </location>
</feature>
<dbReference type="eggNOG" id="COG3174">
    <property type="taxonomic scope" value="Bacteria"/>
</dbReference>
<organism evidence="10 11">
    <name type="scientific">Azospira oryzae (strain ATCC BAA-33 / DSM 13638 / PS)</name>
    <name type="common">Dechlorosoma suillum</name>
    <dbReference type="NCBI Taxonomy" id="640081"/>
    <lineage>
        <taxon>Bacteria</taxon>
        <taxon>Pseudomonadati</taxon>
        <taxon>Pseudomonadota</taxon>
        <taxon>Betaproteobacteria</taxon>
        <taxon>Rhodocyclales</taxon>
        <taxon>Rhodocyclaceae</taxon>
        <taxon>Azospira</taxon>
    </lineage>
</organism>
<keyword evidence="3" id="KW-1003">Cell membrane</keyword>
<dbReference type="PRINTS" id="PR01837">
    <property type="entry name" value="MGTCSAPBPROT"/>
</dbReference>
<evidence type="ECO:0000313" key="10">
    <source>
        <dbReference type="EMBL" id="AEV26867.1"/>
    </source>
</evidence>
<evidence type="ECO:0000256" key="5">
    <source>
        <dbReference type="ARBA" id="ARBA00022989"/>
    </source>
</evidence>
<dbReference type="Pfam" id="PF13194">
    <property type="entry name" value="DUF4010"/>
    <property type="match status" value="1"/>
</dbReference>
<evidence type="ECO:0000256" key="1">
    <source>
        <dbReference type="ARBA" id="ARBA00004651"/>
    </source>
</evidence>
<dbReference type="PANTHER" id="PTHR39084">
    <property type="entry name" value="MEMBRANE PROTEIN-RELATED"/>
    <property type="match status" value="1"/>
</dbReference>
<sequence>MTFNTVANVNEHLISFLTSLAIGLLIGVERERAGSAMGLRTSALAALFGSIAALVGQSVGAPWFLPAALLAMTGIMVFGQTATGESESHAGPTTRMAILLSFTLGAMVWLGHGRYAVMLAIAAAALLHFKAELRGLSSRITSRDLVSILQFAALSFIVLPLLPNVGYGPYGAFNPHHVWMMVVLISGLSLAGYLAMRAVGDRFGPPLLGLLGGLVSSTATTLVYARHARQTPTMALTSSIVILMANLVLSVRLGMIAVAIAPSLMATLWPVLVGNLVAGGLAVLFVWHRSRTGGPLLLPEVANPTELRVALSFGAMYAIILLLASWLSDWAGTRGLYLASAVSGLTELDAIALSTLRLFGNGKLGAEVAANAIGLAILSNLCFKTGLLAWVAGRDFLLRCLPGMMAIGIGIAIGMGWVGYA</sequence>
<gene>
    <name evidence="10" type="ordered locus">Dsui_2516</name>
</gene>
<feature type="transmembrane region" description="Helical" evidence="7">
    <location>
        <begin position="177"/>
        <end position="195"/>
    </location>
</feature>
<evidence type="ECO:0000259" key="9">
    <source>
        <dbReference type="Pfam" id="PF13194"/>
    </source>
</evidence>
<dbReference type="EMBL" id="CP003153">
    <property type="protein sequence ID" value="AEV26867.1"/>
    <property type="molecule type" value="Genomic_DNA"/>
</dbReference>
<name>G8QN27_AZOOP</name>
<keyword evidence="5 7" id="KW-1133">Transmembrane helix</keyword>
<feature type="domain" description="MgtC/SapB/SrpB/YhiD N-terminal" evidence="8">
    <location>
        <begin position="17"/>
        <end position="134"/>
    </location>
</feature>
<accession>G8QN27</accession>
<feature type="transmembrane region" description="Helical" evidence="7">
    <location>
        <begin position="115"/>
        <end position="133"/>
    </location>
</feature>